<name>A0AA48KAD4_9BACT</name>
<reference evidence="3" key="1">
    <citation type="journal article" date="2023" name="Int. J. Syst. Evol. Microbiol.">
        <title>Mesoterricola silvestris gen. nov., sp. nov., Mesoterricola sediminis sp. nov., Geothrix oryzae sp. nov., Geothrix edaphica sp. nov., Geothrix rubra sp. nov., and Geothrix limicola sp. nov., six novel members of Acidobacteriota isolated from soils.</title>
        <authorList>
            <person name="Itoh H."/>
            <person name="Sugisawa Y."/>
            <person name="Mise K."/>
            <person name="Xu Z."/>
            <person name="Kuniyasu M."/>
            <person name="Ushijima N."/>
            <person name="Kawano K."/>
            <person name="Kobayashi E."/>
            <person name="Shiratori Y."/>
            <person name="Masuda Y."/>
            <person name="Senoo K."/>
        </authorList>
    </citation>
    <scope>NUCLEOTIDE SEQUENCE [LARGE SCALE GENOMIC DNA]</scope>
    <source>
        <strain evidence="3">W79</strain>
    </source>
</reference>
<dbReference type="RefSeq" id="WP_316413187.1">
    <property type="nucleotide sequence ID" value="NZ_AP027080.1"/>
</dbReference>
<keyword evidence="1" id="KW-0732">Signal</keyword>
<evidence type="ECO:0000313" key="3">
    <source>
        <dbReference type="Proteomes" id="UP001238179"/>
    </source>
</evidence>
<proteinExistence type="predicted"/>
<evidence type="ECO:0000256" key="1">
    <source>
        <dbReference type="SAM" id="SignalP"/>
    </source>
</evidence>
<keyword evidence="3" id="KW-1185">Reference proteome</keyword>
<dbReference type="AlphaFoldDB" id="A0AA48KAD4"/>
<organism evidence="2 3">
    <name type="scientific">Mesoterricola silvestris</name>
    <dbReference type="NCBI Taxonomy" id="2927979"/>
    <lineage>
        <taxon>Bacteria</taxon>
        <taxon>Pseudomonadati</taxon>
        <taxon>Acidobacteriota</taxon>
        <taxon>Holophagae</taxon>
        <taxon>Holophagales</taxon>
        <taxon>Holophagaceae</taxon>
        <taxon>Mesoterricola</taxon>
    </lineage>
</organism>
<feature type="signal peptide" evidence="1">
    <location>
        <begin position="1"/>
        <end position="19"/>
    </location>
</feature>
<evidence type="ECO:0000313" key="2">
    <source>
        <dbReference type="EMBL" id="BDU74511.1"/>
    </source>
</evidence>
<accession>A0AA48KAD4</accession>
<dbReference type="KEGG" id="msil:METEAL_36850"/>
<gene>
    <name evidence="2" type="ORF">METEAL_36850</name>
</gene>
<sequence>MTWTWVRAGALALAGLAAAGQETPMNNRVVWFRILPEPMPEGVTAFALEASSQFLRTGNETSADGRSRAVLDGEDWQLTGDLAGRLGPGRFNVRLRAVASSGGMGDQAVASFHKLFALPDGSRGQVPRNQLEYRLVVNGRPVAALDRPATRLLATDLAYVVDFGNRATGWRVGASLQVPTGSDRDWSSSGGFNELAGVAGWRTWGRWTLHGQGEVLHLDLPGASPFREAMPRRTLGRAWAGIGFRDDGPGFWRGFAVDVTLQYHPSPYKVGVDWIDLPGIQQHWTFSHRNLPRWRFGFSEDAGSYTEPDITVFAVFRP</sequence>
<protein>
    <submittedName>
        <fullName evidence="2">Uncharacterized protein</fullName>
    </submittedName>
</protein>
<dbReference type="EMBL" id="AP027080">
    <property type="protein sequence ID" value="BDU74511.1"/>
    <property type="molecule type" value="Genomic_DNA"/>
</dbReference>
<dbReference type="Proteomes" id="UP001238179">
    <property type="component" value="Chromosome"/>
</dbReference>
<feature type="chain" id="PRO_5041422285" evidence="1">
    <location>
        <begin position="20"/>
        <end position="318"/>
    </location>
</feature>